<reference evidence="3" key="1">
    <citation type="submission" date="2012-02" db="EMBL/GenBank/DDBJ databases">
        <title>Genome sequencing of Giardia lamblia Genotypes A2 and B isolates (DH and GS) and comparative analysis with the genomes of Genotypes A1 and E (WB and Pig).</title>
        <authorList>
            <person name="Adam R."/>
            <person name="Dahlstrom E."/>
            <person name="Martens C."/>
            <person name="Bruno D."/>
            <person name="Barbian K."/>
            <person name="Porcella S.F."/>
            <person name="Nash T."/>
        </authorList>
    </citation>
    <scope>NUCLEOTIDE SEQUENCE</scope>
    <source>
        <strain evidence="3">GS</strain>
    </source>
</reference>
<organism evidence="2 3">
    <name type="scientific">Giardia intestinalis</name>
    <name type="common">Giardia lamblia</name>
    <dbReference type="NCBI Taxonomy" id="5741"/>
    <lineage>
        <taxon>Eukaryota</taxon>
        <taxon>Metamonada</taxon>
        <taxon>Diplomonadida</taxon>
        <taxon>Hexamitidae</taxon>
        <taxon>Giardiinae</taxon>
        <taxon>Giardia</taxon>
    </lineage>
</organism>
<comment type="caution">
    <text evidence="2">The sequence shown here is derived from an EMBL/GenBank/DDBJ whole genome shotgun (WGS) entry which is preliminary data.</text>
</comment>
<dbReference type="EMBL" id="AHHH01000046">
    <property type="protein sequence ID" value="ESU43501.1"/>
    <property type="molecule type" value="Genomic_DNA"/>
</dbReference>
<dbReference type="VEuPathDB" id="GiardiaDB:QR46_3034"/>
<evidence type="ECO:0000313" key="2">
    <source>
        <dbReference type="EMBL" id="ESU43501.1"/>
    </source>
</evidence>
<name>V6TXM3_GIAIN</name>
<accession>V6TXM3</accession>
<dbReference type="Proteomes" id="UP000018040">
    <property type="component" value="Unassembled WGS sequence"/>
</dbReference>
<feature type="compositionally biased region" description="Low complexity" evidence="1">
    <location>
        <begin position="403"/>
        <end position="416"/>
    </location>
</feature>
<feature type="region of interest" description="Disordered" evidence="1">
    <location>
        <begin position="399"/>
        <end position="428"/>
    </location>
</feature>
<proteinExistence type="predicted"/>
<feature type="region of interest" description="Disordered" evidence="1">
    <location>
        <begin position="542"/>
        <end position="561"/>
    </location>
</feature>
<dbReference type="OrthoDB" id="10259537at2759"/>
<sequence>MRAINVPPLDSNYYMNTGESKTWKPPVYTFKRRKGEHKGLGSSLFYSTALSSSVFKVKGTAKPVDNRTNGETLAPGNQWTASSFRPRSPEKVAARLAKSQETHLFPMNINYTDIPTAIYVDSFVEVPVDPPARPANAAKKIVPLYLQRVASPQIYTDEKFSPRLQGTPRPCPKADNISSNHVKTRHDNHVLSPSAHNDLQKHDTELRATEAIDHALRTISLSSQPLRYSVQDKSSSFSEYQQEECFPTKTNPPIKSLSHILNADTSPNATLEHTFVESFEEPPPAKSVEMINKDIQVYGSPDLTKPRYCLLVDSPQLQPTHKHIPPPPPLLSKEFSETDKETLKKMVVSLLTPEQKEDNTHDLLSTISIQAGVDEQKQNSQSTIKYDFNISYSDHTINSRDWSNSNLSPNNSVSVESIKHSSTNHSDVSIDRVDTDFEEKISSLWEDPPELTTYTTNSPLQPSAHTLSLSADEDNTCVGTSLNKPSYCVIEPTPASTTANKLAERPHKLEQQKHITHPRPTSKGIELPPPCSILAQIKPRDNEEECCTPSDNLGSTQSSRRLSNIASSDSLYSSWEENSEENPYLAVGEAYRDEEHHTAPLPSRPRENPYLAVGEAYRDEEHHTAPLPSRPRENPYLAVGEAYRDEEHHTAPLPSRPRENPYLAVGEAYRDEEHHTAPLPSRPRENPYLAVGEAYRDEEHHTAPLPSRPRENPYLAVGEAYRDEPYHLIYDPNGRRAKNPYWGIGAAFWSEPYHIQARREYVKLRQQENMARRLK</sequence>
<evidence type="ECO:0000313" key="3">
    <source>
        <dbReference type="Proteomes" id="UP000018040"/>
    </source>
</evidence>
<gene>
    <name evidence="2" type="ORF">GSB_151920</name>
</gene>
<dbReference type="AlphaFoldDB" id="V6TXM3"/>
<feature type="region of interest" description="Disordered" evidence="1">
    <location>
        <begin position="160"/>
        <end position="180"/>
    </location>
</feature>
<feature type="compositionally biased region" description="Polar residues" evidence="1">
    <location>
        <begin position="549"/>
        <end position="561"/>
    </location>
</feature>
<dbReference type="VEuPathDB" id="GiardiaDB:DHA2_151320"/>
<protein>
    <submittedName>
        <fullName evidence="2">Uncharacterized protein</fullName>
    </submittedName>
</protein>
<reference evidence="2 3" key="2">
    <citation type="journal article" date="2013" name="Genome Biol. Evol.">
        <title>Genome sequencing of Giardia lamblia genotypes A2 and B isolates (DH and GS) and comparative analysis with the genomes of genotypes A1 and E (WB and Pig).</title>
        <authorList>
            <person name="Adam R.D."/>
            <person name="Dahlstrom E.W."/>
            <person name="Martens C.A."/>
            <person name="Bruno D.P."/>
            <person name="Barbian K.D."/>
            <person name="Ricklefs S.M."/>
            <person name="Hernandez M.M."/>
            <person name="Narla N.P."/>
            <person name="Patel R.B."/>
            <person name="Porcella S.F."/>
            <person name="Nash T.E."/>
        </authorList>
    </citation>
    <scope>NUCLEOTIDE SEQUENCE [LARGE SCALE GENOMIC DNA]</scope>
    <source>
        <strain evidence="2 3">GS</strain>
    </source>
</reference>
<dbReference type="VEuPathDB" id="GiardiaDB:GL50803_00137720"/>
<evidence type="ECO:0000256" key="1">
    <source>
        <dbReference type="SAM" id="MobiDB-lite"/>
    </source>
</evidence>